<dbReference type="GeneID" id="98116912"/>
<keyword evidence="3" id="KW-1185">Reference proteome</keyword>
<dbReference type="RefSeq" id="XP_070859774.1">
    <property type="nucleotide sequence ID" value="XM_071000313.1"/>
</dbReference>
<dbReference type="Proteomes" id="UP001610728">
    <property type="component" value="Unassembled WGS sequence"/>
</dbReference>
<reference evidence="2 3" key="1">
    <citation type="submission" date="2020-05" db="EMBL/GenBank/DDBJ databases">
        <title>Ceratocystis lukuohia genome.</title>
        <authorList>
            <person name="Harrington T.C."/>
            <person name="Kim K."/>
            <person name="Mayers C.G."/>
        </authorList>
    </citation>
    <scope>NUCLEOTIDE SEQUENCE [LARGE SCALE GENOMIC DNA]</scope>
    <source>
        <strain evidence="2 3">C4212</strain>
    </source>
</reference>
<evidence type="ECO:0000313" key="3">
    <source>
        <dbReference type="Proteomes" id="UP001610728"/>
    </source>
</evidence>
<name>A0ABR4MK22_9PEZI</name>
<evidence type="ECO:0000313" key="2">
    <source>
        <dbReference type="EMBL" id="KAL2888594.1"/>
    </source>
</evidence>
<dbReference type="PANTHER" id="PTHR33266">
    <property type="entry name" value="CHROMOSOME 15, WHOLE GENOME SHOTGUN SEQUENCE"/>
    <property type="match status" value="1"/>
</dbReference>
<gene>
    <name evidence="2" type="ORF">HOO65_030095</name>
</gene>
<feature type="compositionally biased region" description="Acidic residues" evidence="1">
    <location>
        <begin position="358"/>
        <end position="376"/>
    </location>
</feature>
<comment type="caution">
    <text evidence="2">The sequence shown here is derived from an EMBL/GenBank/DDBJ whole genome shotgun (WGS) entry which is preliminary data.</text>
</comment>
<sequence length="909" mass="102474">MIAVELSCKQLKLLNMATKVDRDLSFGEVANLTSFEDVRRYANWPEDVQAPQLFARVPQDIVKSMIRGMSLVLIQSIAEKFPKLGKKLKELSGYPDSVNLDNFKVHLSLKSGFDVWVNGNAISDDIVNNVMIPEVKQIIHEAQKQVKKRRPNAFLEMEENIERAFKIPEKAHPAYGYPSQNLCDDLTEYHQAFKQSAREYLSPYTSIVAPSGTGKSYTVSQLAVKHNKYVIYLNFAPPGHAGYPGRSPYTPLILLTLDQVNSGVSFLARRNIMEWKWALIMKTLLCLARAARASGISPEDFFRYQTEKKYAPVQKKINSALNFVIEATQSSCPKGEHSTSLPDFASFSRHFQSVFTDDTSESDAENSDEDSSEDNIQETSELRNEYASEDNCKANAEDCDMYDDSQHQISGQDSQSDLQFVICIDEARNLLFDRIERISLPFRSLRSALWFISQEHQEESFFAVFLDTASTISNFTPPAIKDPSQKVALHDRPGRKIFPPHFRFFTKHLYAEPTPDQPVAPSTSLATLLTFGHPLWGALALQGGPEGRIMELCMQKCEPYLCNVAFDDERRTGLLALLSYRIPFNFCSFTLAERLVSGWMHCLVDVSEDREKLMVVQPTDPILAIAAYRHGVTMGEKLVEVLEVLDHFLYWQSVNVGDIGEFVAGLILLLAFDANVGQSPKPIPLKGFVQSLLGKQAATKFAAVCRKHLSDEVKEMFSHGQVFFNRFYRRITKPTMSDLYKMYRTCTACYLPTGFYGINILIPVFIPKKQNREAYFGCILVQVKNRAYDNFDDSMKNSAYDYINTGCKQLGFDEVPTVGLTMCLRGKSTGTAVRPPSGNNKTNLGIILSVGLDSEQYPIFVGSRTRNGSQGNEQVLQALQSFVSEVNKMVLEENKDACQYLTFQSDFLP</sequence>
<proteinExistence type="predicted"/>
<protein>
    <submittedName>
        <fullName evidence="2">Uncharacterized protein</fullName>
    </submittedName>
</protein>
<evidence type="ECO:0000256" key="1">
    <source>
        <dbReference type="SAM" id="MobiDB-lite"/>
    </source>
</evidence>
<organism evidence="2 3">
    <name type="scientific">Ceratocystis lukuohia</name>
    <dbReference type="NCBI Taxonomy" id="2019550"/>
    <lineage>
        <taxon>Eukaryota</taxon>
        <taxon>Fungi</taxon>
        <taxon>Dikarya</taxon>
        <taxon>Ascomycota</taxon>
        <taxon>Pezizomycotina</taxon>
        <taxon>Sordariomycetes</taxon>
        <taxon>Hypocreomycetidae</taxon>
        <taxon>Microascales</taxon>
        <taxon>Ceratocystidaceae</taxon>
        <taxon>Ceratocystis</taxon>
    </lineage>
</organism>
<accession>A0ABR4MK22</accession>
<feature type="region of interest" description="Disordered" evidence="1">
    <location>
        <begin position="358"/>
        <end position="388"/>
    </location>
</feature>
<dbReference type="EMBL" id="JABSNW010000003">
    <property type="protein sequence ID" value="KAL2888594.1"/>
    <property type="molecule type" value="Genomic_DNA"/>
</dbReference>
<dbReference type="PANTHER" id="PTHR33266:SF1">
    <property type="entry name" value="F-BOX DOMAIN-CONTAINING PROTEIN"/>
    <property type="match status" value="1"/>
</dbReference>